<evidence type="ECO:0000313" key="6">
    <source>
        <dbReference type="Proteomes" id="UP001596408"/>
    </source>
</evidence>
<dbReference type="PANTHER" id="PTHR30154">
    <property type="entry name" value="LEUCINE-RESPONSIVE REGULATORY PROTEIN"/>
    <property type="match status" value="1"/>
</dbReference>
<evidence type="ECO:0000256" key="3">
    <source>
        <dbReference type="ARBA" id="ARBA00023163"/>
    </source>
</evidence>
<dbReference type="CDD" id="cd00090">
    <property type="entry name" value="HTH_ARSR"/>
    <property type="match status" value="1"/>
</dbReference>
<dbReference type="SMART" id="SM00344">
    <property type="entry name" value="HTH_ASNC"/>
    <property type="match status" value="1"/>
</dbReference>
<dbReference type="Proteomes" id="UP001596408">
    <property type="component" value="Unassembled WGS sequence"/>
</dbReference>
<dbReference type="Pfam" id="PF13412">
    <property type="entry name" value="HTH_24"/>
    <property type="match status" value="1"/>
</dbReference>
<evidence type="ECO:0000256" key="2">
    <source>
        <dbReference type="ARBA" id="ARBA00023125"/>
    </source>
</evidence>
<keyword evidence="2" id="KW-0238">DNA-binding</keyword>
<keyword evidence="6" id="KW-1185">Reference proteome</keyword>
<keyword evidence="1" id="KW-0805">Transcription regulation</keyword>
<sequence>MASPSLDDLDRYIIYALQQDARHTSGGDIAEERGVSASTVRNRISKLESNGIIRGSHLDVDYEAMGYQLYTIIFCTAPIPDREKLAKQALDVDGVVSVREIMTGDENVHITAVGRDGDDLSRIGRELSALGFEIAEEEIIRNEYTCAYSPFGRDVENSE</sequence>
<name>A0ABD5TSN3_9EURY</name>
<dbReference type="GO" id="GO:0003677">
    <property type="term" value="F:DNA binding"/>
    <property type="evidence" value="ECO:0007669"/>
    <property type="project" value="UniProtKB-KW"/>
</dbReference>
<dbReference type="InterPro" id="IPR000485">
    <property type="entry name" value="AsnC-type_HTH_dom"/>
</dbReference>
<accession>A0ABD5TSN3</accession>
<organism evidence="5 6">
    <name type="scientific">Halopelagius fulvigenes</name>
    <dbReference type="NCBI Taxonomy" id="1198324"/>
    <lineage>
        <taxon>Archaea</taxon>
        <taxon>Methanobacteriati</taxon>
        <taxon>Methanobacteriota</taxon>
        <taxon>Stenosarchaea group</taxon>
        <taxon>Halobacteria</taxon>
        <taxon>Halobacteriales</taxon>
        <taxon>Haloferacaceae</taxon>
    </lineage>
</organism>
<feature type="domain" description="HTH asnC-type" evidence="4">
    <location>
        <begin position="6"/>
        <end position="68"/>
    </location>
</feature>
<dbReference type="PANTHER" id="PTHR30154:SF34">
    <property type="entry name" value="TRANSCRIPTIONAL REGULATOR AZLB"/>
    <property type="match status" value="1"/>
</dbReference>
<comment type="caution">
    <text evidence="5">The sequence shown here is derived from an EMBL/GenBank/DDBJ whole genome shotgun (WGS) entry which is preliminary data.</text>
</comment>
<dbReference type="PRINTS" id="PR00033">
    <property type="entry name" value="HTHASNC"/>
</dbReference>
<evidence type="ECO:0000259" key="4">
    <source>
        <dbReference type="PROSITE" id="PS50956"/>
    </source>
</evidence>
<keyword evidence="3" id="KW-0804">Transcription</keyword>
<proteinExistence type="predicted"/>
<dbReference type="AlphaFoldDB" id="A0ABD5TSN3"/>
<dbReference type="InterPro" id="IPR019888">
    <property type="entry name" value="Tscrpt_reg_AsnC-like"/>
</dbReference>
<dbReference type="InterPro" id="IPR036390">
    <property type="entry name" value="WH_DNA-bd_sf"/>
</dbReference>
<gene>
    <name evidence="5" type="ORF">ACFQEV_00675</name>
</gene>
<dbReference type="InterPro" id="IPR036388">
    <property type="entry name" value="WH-like_DNA-bd_sf"/>
</dbReference>
<protein>
    <submittedName>
        <fullName evidence="5">Lrp/AsnC family transcriptional regulator</fullName>
    </submittedName>
</protein>
<dbReference type="EMBL" id="JBHSXH010000004">
    <property type="protein sequence ID" value="MFC6823524.1"/>
    <property type="molecule type" value="Genomic_DNA"/>
</dbReference>
<reference evidence="5 6" key="1">
    <citation type="journal article" date="2019" name="Int. J. Syst. Evol. Microbiol.">
        <title>The Global Catalogue of Microorganisms (GCM) 10K type strain sequencing project: providing services to taxonomists for standard genome sequencing and annotation.</title>
        <authorList>
            <consortium name="The Broad Institute Genomics Platform"/>
            <consortium name="The Broad Institute Genome Sequencing Center for Infectious Disease"/>
            <person name="Wu L."/>
            <person name="Ma J."/>
        </authorList>
    </citation>
    <scope>NUCLEOTIDE SEQUENCE [LARGE SCALE GENOMIC DNA]</scope>
    <source>
        <strain evidence="5 6">YIM 94188</strain>
    </source>
</reference>
<dbReference type="InterPro" id="IPR011991">
    <property type="entry name" value="ArsR-like_HTH"/>
</dbReference>
<evidence type="ECO:0000256" key="1">
    <source>
        <dbReference type="ARBA" id="ARBA00023015"/>
    </source>
</evidence>
<dbReference type="Gene3D" id="1.10.10.10">
    <property type="entry name" value="Winged helix-like DNA-binding domain superfamily/Winged helix DNA-binding domain"/>
    <property type="match status" value="1"/>
</dbReference>
<dbReference type="PROSITE" id="PS50956">
    <property type="entry name" value="HTH_ASNC_2"/>
    <property type="match status" value="1"/>
</dbReference>
<dbReference type="RefSeq" id="WP_379691966.1">
    <property type="nucleotide sequence ID" value="NZ_JBHSXH010000004.1"/>
</dbReference>
<dbReference type="SUPFAM" id="SSF46785">
    <property type="entry name" value="Winged helix' DNA-binding domain"/>
    <property type="match status" value="1"/>
</dbReference>
<evidence type="ECO:0000313" key="5">
    <source>
        <dbReference type="EMBL" id="MFC6823524.1"/>
    </source>
</evidence>